<keyword evidence="3" id="KW-1185">Reference proteome</keyword>
<accession>A0A9E7KGB7</accession>
<feature type="transmembrane region" description="Helical" evidence="1">
    <location>
        <begin position="32"/>
        <end position="52"/>
    </location>
</feature>
<dbReference type="PANTHER" id="PTHR34545">
    <property type="entry name" value="CLAVATA3/ESR (CLE)-RELATED PROTEIN 22"/>
    <property type="match status" value="1"/>
</dbReference>
<gene>
    <name evidence="2" type="ORF">MUK42_11833</name>
</gene>
<evidence type="ECO:0000313" key="2">
    <source>
        <dbReference type="EMBL" id="URE16371.1"/>
    </source>
</evidence>
<reference evidence="2" key="1">
    <citation type="submission" date="2022-05" db="EMBL/GenBank/DDBJ databases">
        <title>The Musa troglodytarum L. genome provides insights into the mechanism of non-climacteric behaviour and enrichment of carotenoids.</title>
        <authorList>
            <person name="Wang J."/>
        </authorList>
    </citation>
    <scope>NUCLEOTIDE SEQUENCE</scope>
    <source>
        <tissue evidence="2">Leaf</tissue>
    </source>
</reference>
<dbReference type="Proteomes" id="UP001055439">
    <property type="component" value="Chromosome 7"/>
</dbReference>
<keyword evidence="1" id="KW-0812">Transmembrane</keyword>
<protein>
    <submittedName>
        <fullName evidence="2">Uncharacterized protein</fullName>
    </submittedName>
</protein>
<dbReference type="AlphaFoldDB" id="A0A9E7KGB7"/>
<keyword evidence="1" id="KW-0472">Membrane</keyword>
<evidence type="ECO:0000313" key="3">
    <source>
        <dbReference type="Proteomes" id="UP001055439"/>
    </source>
</evidence>
<keyword evidence="1" id="KW-1133">Transmembrane helix</keyword>
<organism evidence="2 3">
    <name type="scientific">Musa troglodytarum</name>
    <name type="common">fe'i banana</name>
    <dbReference type="NCBI Taxonomy" id="320322"/>
    <lineage>
        <taxon>Eukaryota</taxon>
        <taxon>Viridiplantae</taxon>
        <taxon>Streptophyta</taxon>
        <taxon>Embryophyta</taxon>
        <taxon>Tracheophyta</taxon>
        <taxon>Spermatophyta</taxon>
        <taxon>Magnoliopsida</taxon>
        <taxon>Liliopsida</taxon>
        <taxon>Zingiberales</taxon>
        <taxon>Musaceae</taxon>
        <taxon>Musa</taxon>
    </lineage>
</organism>
<evidence type="ECO:0000256" key="1">
    <source>
        <dbReference type="SAM" id="Phobius"/>
    </source>
</evidence>
<name>A0A9E7KGB7_9LILI</name>
<proteinExistence type="predicted"/>
<sequence length="156" mass="17486">MQLGARPLMQGCGCLIDATVPPRNLLSMRRRWARAGLVACLILCFAGLHGFAPSVSWKHTHHRQKAAEYRTSAKESAADVVTIHPHRCKLKRIDLCSYFTPTEKNESLVEDDKRLVPTGPNPLHNSNPIAQQLSLEDSEELLLQPTQHIIGEQYKV</sequence>
<dbReference type="PANTHER" id="PTHR34545:SF7">
    <property type="entry name" value="CLAVATA3_ESR (CLE)-RELATED PROTEIN 16"/>
    <property type="match status" value="1"/>
</dbReference>
<dbReference type="OrthoDB" id="786506at2759"/>
<dbReference type="InterPro" id="IPR033249">
    <property type="entry name" value="CLE_plant"/>
</dbReference>
<dbReference type="EMBL" id="CP097509">
    <property type="protein sequence ID" value="URE16371.1"/>
    <property type="molecule type" value="Genomic_DNA"/>
</dbReference>
<dbReference type="GO" id="GO:0048731">
    <property type="term" value="P:system development"/>
    <property type="evidence" value="ECO:0007669"/>
    <property type="project" value="InterPro"/>
</dbReference>